<gene>
    <name evidence="1" type="ORF">PIB30_070751</name>
</gene>
<accession>A0ABU6TNB0</accession>
<keyword evidence="2" id="KW-1185">Reference proteome</keyword>
<protein>
    <submittedName>
        <fullName evidence="1">Uncharacterized protein</fullName>
    </submittedName>
</protein>
<sequence length="86" mass="10010">MAQPTLEQIAAGDRDIMYHLDDIVHVSRDVNRLPIRCLGTVRRQHPMYLDRRAEHYLERAGLFPLAQLCGAYFKVDEPLISTFVER</sequence>
<organism evidence="1 2">
    <name type="scientific">Stylosanthes scabra</name>
    <dbReference type="NCBI Taxonomy" id="79078"/>
    <lineage>
        <taxon>Eukaryota</taxon>
        <taxon>Viridiplantae</taxon>
        <taxon>Streptophyta</taxon>
        <taxon>Embryophyta</taxon>
        <taxon>Tracheophyta</taxon>
        <taxon>Spermatophyta</taxon>
        <taxon>Magnoliopsida</taxon>
        <taxon>eudicotyledons</taxon>
        <taxon>Gunneridae</taxon>
        <taxon>Pentapetalae</taxon>
        <taxon>rosids</taxon>
        <taxon>fabids</taxon>
        <taxon>Fabales</taxon>
        <taxon>Fabaceae</taxon>
        <taxon>Papilionoideae</taxon>
        <taxon>50 kb inversion clade</taxon>
        <taxon>dalbergioids sensu lato</taxon>
        <taxon>Dalbergieae</taxon>
        <taxon>Pterocarpus clade</taxon>
        <taxon>Stylosanthes</taxon>
    </lineage>
</organism>
<comment type="caution">
    <text evidence="1">The sequence shown here is derived from an EMBL/GenBank/DDBJ whole genome shotgun (WGS) entry which is preliminary data.</text>
</comment>
<name>A0ABU6TNB0_9FABA</name>
<dbReference type="Proteomes" id="UP001341840">
    <property type="component" value="Unassembled WGS sequence"/>
</dbReference>
<reference evidence="1 2" key="1">
    <citation type="journal article" date="2023" name="Plants (Basel)">
        <title>Bridging the Gap: Combining Genomics and Transcriptomics Approaches to Understand Stylosanthes scabra, an Orphan Legume from the Brazilian Caatinga.</title>
        <authorList>
            <person name="Ferreira-Neto J.R.C."/>
            <person name="da Silva M.D."/>
            <person name="Binneck E."/>
            <person name="de Melo N.F."/>
            <person name="da Silva R.H."/>
            <person name="de Melo A.L.T.M."/>
            <person name="Pandolfi V."/>
            <person name="Bustamante F.O."/>
            <person name="Brasileiro-Vidal A.C."/>
            <person name="Benko-Iseppon A.M."/>
        </authorList>
    </citation>
    <scope>NUCLEOTIDE SEQUENCE [LARGE SCALE GENOMIC DNA]</scope>
    <source>
        <tissue evidence="1">Leaves</tissue>
    </source>
</reference>
<proteinExistence type="predicted"/>
<evidence type="ECO:0000313" key="2">
    <source>
        <dbReference type="Proteomes" id="UP001341840"/>
    </source>
</evidence>
<evidence type="ECO:0000313" key="1">
    <source>
        <dbReference type="EMBL" id="MED6150261.1"/>
    </source>
</evidence>
<dbReference type="EMBL" id="JASCZI010091424">
    <property type="protein sequence ID" value="MED6150261.1"/>
    <property type="molecule type" value="Genomic_DNA"/>
</dbReference>